<reference evidence="2 3" key="1">
    <citation type="submission" date="2018-04" db="EMBL/GenBank/DDBJ databases">
        <title>Halococcoides cellulosivorans gen. nov., sp. nov., an extremely halophilic cellulose-utilizing haloarchaeon from hypersaline lakes.</title>
        <authorList>
            <person name="Sorokin D.Y."/>
            <person name="Toshchakov S.V."/>
            <person name="Samarov N.I."/>
            <person name="Korzhenkov A."/>
            <person name="Kublanov I.V."/>
        </authorList>
    </citation>
    <scope>NUCLEOTIDE SEQUENCE [LARGE SCALE GENOMIC DNA]</scope>
    <source>
        <strain evidence="2 3">HArcel1</strain>
    </source>
</reference>
<dbReference type="RefSeq" id="WP_108383956.1">
    <property type="nucleotide sequence ID" value="NZ_CP028858.1"/>
</dbReference>
<gene>
    <name evidence="2" type="ORF">HARCEL1_12770</name>
</gene>
<feature type="region of interest" description="Disordered" evidence="1">
    <location>
        <begin position="12"/>
        <end position="33"/>
    </location>
</feature>
<name>A0A2R4X3Z1_9EURY</name>
<feature type="compositionally biased region" description="Polar residues" evidence="1">
    <location>
        <begin position="19"/>
        <end position="32"/>
    </location>
</feature>
<dbReference type="KEGG" id="harc:HARCEL1_12770"/>
<feature type="region of interest" description="Disordered" evidence="1">
    <location>
        <begin position="198"/>
        <end position="225"/>
    </location>
</feature>
<dbReference type="EMBL" id="CP028858">
    <property type="protein sequence ID" value="AWB28508.1"/>
    <property type="molecule type" value="Genomic_DNA"/>
</dbReference>
<sequence length="364" mass="40225">MGLFDSIIGLFGGNDDDQSNATEGPDQSTQAAEETRVIDDRSAFGDENHVPPGCLVGDSVTDLREMAEDYAGTWEEFGPTDYSIESIRGVDEMFATQQDRANWLAIDLEDGRTGGFAPMAAQPACYFGEVLIRHYDAQWVLDRDYGWAIGFEGQTIVNLFGTAHSALDTEPPFVRMHDTFVENYDLDGELLEPDGERLEERRQDSGIDPSEIDADGADEDLAPEDMHGFADDFVDRHDEYDLDFSVESLATVDTLFEERYRTPEFADAELGETDDEASIVLTATASEAAGYFGEVIRRNTAAEWNYLDGDGLKLAFPSANAEIRVDPIATATSAIEDGDSFENSYLELRETVEVIDDELDSLDS</sequence>
<dbReference type="Proteomes" id="UP000244727">
    <property type="component" value="Chromosome"/>
</dbReference>
<accession>A0A2R4X3Z1</accession>
<dbReference type="GeneID" id="36513395"/>
<feature type="compositionally biased region" description="Acidic residues" evidence="1">
    <location>
        <begin position="210"/>
        <end position="223"/>
    </location>
</feature>
<organism evidence="2 3">
    <name type="scientific">Halococcoides cellulosivorans</name>
    <dbReference type="NCBI Taxonomy" id="1679096"/>
    <lineage>
        <taxon>Archaea</taxon>
        <taxon>Methanobacteriati</taxon>
        <taxon>Methanobacteriota</taxon>
        <taxon>Stenosarchaea group</taxon>
        <taxon>Halobacteria</taxon>
        <taxon>Halobacteriales</taxon>
        <taxon>Haloarculaceae</taxon>
        <taxon>Halococcoides</taxon>
    </lineage>
</organism>
<evidence type="ECO:0000313" key="2">
    <source>
        <dbReference type="EMBL" id="AWB28508.1"/>
    </source>
</evidence>
<protein>
    <submittedName>
        <fullName evidence="2">Uncharacterized protein</fullName>
    </submittedName>
</protein>
<dbReference type="AlphaFoldDB" id="A0A2R4X3Z1"/>
<evidence type="ECO:0000313" key="3">
    <source>
        <dbReference type="Proteomes" id="UP000244727"/>
    </source>
</evidence>
<keyword evidence="3" id="KW-1185">Reference proteome</keyword>
<proteinExistence type="predicted"/>
<evidence type="ECO:0000256" key="1">
    <source>
        <dbReference type="SAM" id="MobiDB-lite"/>
    </source>
</evidence>